<evidence type="ECO:0000256" key="1">
    <source>
        <dbReference type="ARBA" id="ARBA00004141"/>
    </source>
</evidence>
<dbReference type="STRING" id="1798228.SAMN05216574_12522"/>
<feature type="transmembrane region" description="Helical" evidence="5">
    <location>
        <begin position="131"/>
        <end position="151"/>
    </location>
</feature>
<dbReference type="Pfam" id="PF01740">
    <property type="entry name" value="STAS"/>
    <property type="match status" value="1"/>
</dbReference>
<dbReference type="Gene3D" id="3.30.750.24">
    <property type="entry name" value="STAS domain"/>
    <property type="match status" value="1"/>
</dbReference>
<keyword evidence="2 5" id="KW-0812">Transmembrane</keyword>
<proteinExistence type="predicted"/>
<dbReference type="CDD" id="cd07042">
    <property type="entry name" value="STAS_SulP_like_sulfate_transporter"/>
    <property type="match status" value="1"/>
</dbReference>
<keyword evidence="8" id="KW-1185">Reference proteome</keyword>
<feature type="domain" description="STAS" evidence="6">
    <location>
        <begin position="446"/>
        <end position="547"/>
    </location>
</feature>
<dbReference type="InterPro" id="IPR001902">
    <property type="entry name" value="SLC26A/SulP_fam"/>
</dbReference>
<sequence>MSAPPAVRPGGPALRSLLPGRADYAGLARSWPRDLAAGVTVAVVALPLALAFGVATGVGAAPGLVTAVVAGAVAAVLGGSSVQVSGPTGAMTVVLVPLVAAHGPDVVYPLAVLAGIVVVAAALLRLGRLLAYVPWPLVEGFTFGIAVVIAAQQVPHALGVGGPAGESALSAAAQAVGEFAAAPHWAVLGLLVLAVLLTAGAPRVHRALPGSLLAVVGVTLVTESAGLDVAVIGALPDGLPLPSLPDLALLPDLAGAALVVAFLAALESLLSARVADGMSDVRRSDPDRELFGQGVANIASGLCGGMPATGAIARTAVNARAGARTRVAALVHALVLAAIVLGASGLVGRIPLVALAGVLLVTAYRMVERHTVRAVLRSTRGDAVVFALTAVATVALDLVTAVGLGMALAVVIALVRFARTAGAVPEAIEPRELDDDEERELLDRHVLAYRLDGPLIFAAAAHFLAACTATADVRVVILRLGSVTALDATGARTLGEVVAQLEERGITVLVKCASGEHLRVLGAVGTLGPLLDRGHVFAELADAVRHAVGHAAAAPAR</sequence>
<accession>A0A1I2L456</accession>
<dbReference type="InterPro" id="IPR002645">
    <property type="entry name" value="STAS_dom"/>
</dbReference>
<dbReference type="GO" id="GO:0055085">
    <property type="term" value="P:transmembrane transport"/>
    <property type="evidence" value="ECO:0007669"/>
    <property type="project" value="InterPro"/>
</dbReference>
<gene>
    <name evidence="7" type="ORF">SAMN05216574_12522</name>
</gene>
<dbReference type="EMBL" id="FOND01000025">
    <property type="protein sequence ID" value="SFF74104.1"/>
    <property type="molecule type" value="Genomic_DNA"/>
</dbReference>
<keyword evidence="3 5" id="KW-1133">Transmembrane helix</keyword>
<feature type="transmembrane region" description="Helical" evidence="5">
    <location>
        <begin position="388"/>
        <end position="415"/>
    </location>
</feature>
<dbReference type="PANTHER" id="PTHR11814">
    <property type="entry name" value="SULFATE TRANSPORTER"/>
    <property type="match status" value="1"/>
</dbReference>
<name>A0A1I2L456_9ACTN</name>
<dbReference type="GO" id="GO:0016020">
    <property type="term" value="C:membrane"/>
    <property type="evidence" value="ECO:0007669"/>
    <property type="project" value="UniProtKB-SubCell"/>
</dbReference>
<feature type="transmembrane region" description="Helical" evidence="5">
    <location>
        <begin position="255"/>
        <end position="275"/>
    </location>
</feature>
<evidence type="ECO:0000259" key="6">
    <source>
        <dbReference type="PROSITE" id="PS50801"/>
    </source>
</evidence>
<organism evidence="7 8">
    <name type="scientific">Blastococcus tunisiensis</name>
    <dbReference type="NCBI Taxonomy" id="1798228"/>
    <lineage>
        <taxon>Bacteria</taxon>
        <taxon>Bacillati</taxon>
        <taxon>Actinomycetota</taxon>
        <taxon>Actinomycetes</taxon>
        <taxon>Geodermatophilales</taxon>
        <taxon>Geodermatophilaceae</taxon>
        <taxon>Blastococcus</taxon>
    </lineage>
</organism>
<protein>
    <submittedName>
        <fullName evidence="7">Sulfate permease, SulP family</fullName>
    </submittedName>
</protein>
<reference evidence="8" key="1">
    <citation type="submission" date="2016-10" db="EMBL/GenBank/DDBJ databases">
        <authorList>
            <person name="Varghese N."/>
            <person name="Submissions S."/>
        </authorList>
    </citation>
    <scope>NUCLEOTIDE SEQUENCE [LARGE SCALE GENOMIC DNA]</scope>
    <source>
        <strain evidence="8">DSM 46838</strain>
    </source>
</reference>
<evidence type="ECO:0000313" key="7">
    <source>
        <dbReference type="EMBL" id="SFF74104.1"/>
    </source>
</evidence>
<feature type="transmembrane region" description="Helical" evidence="5">
    <location>
        <begin position="182"/>
        <end position="200"/>
    </location>
</feature>
<evidence type="ECO:0000256" key="5">
    <source>
        <dbReference type="SAM" id="Phobius"/>
    </source>
</evidence>
<dbReference type="Pfam" id="PF00916">
    <property type="entry name" value="Sulfate_transp"/>
    <property type="match status" value="1"/>
</dbReference>
<feature type="transmembrane region" description="Helical" evidence="5">
    <location>
        <begin position="106"/>
        <end position="124"/>
    </location>
</feature>
<feature type="transmembrane region" description="Helical" evidence="5">
    <location>
        <begin position="327"/>
        <end position="344"/>
    </location>
</feature>
<dbReference type="SUPFAM" id="SSF52091">
    <property type="entry name" value="SpoIIaa-like"/>
    <property type="match status" value="1"/>
</dbReference>
<keyword evidence="4 5" id="KW-0472">Membrane</keyword>
<dbReference type="PROSITE" id="PS50801">
    <property type="entry name" value="STAS"/>
    <property type="match status" value="1"/>
</dbReference>
<dbReference type="InterPro" id="IPR036513">
    <property type="entry name" value="STAS_dom_sf"/>
</dbReference>
<feature type="transmembrane region" description="Helical" evidence="5">
    <location>
        <begin position="35"/>
        <end position="57"/>
    </location>
</feature>
<feature type="transmembrane region" description="Helical" evidence="5">
    <location>
        <begin position="64"/>
        <end position="86"/>
    </location>
</feature>
<evidence type="ECO:0000256" key="4">
    <source>
        <dbReference type="ARBA" id="ARBA00023136"/>
    </source>
</evidence>
<dbReference type="InterPro" id="IPR011547">
    <property type="entry name" value="SLC26A/SulP_dom"/>
</dbReference>
<evidence type="ECO:0000256" key="3">
    <source>
        <dbReference type="ARBA" id="ARBA00022989"/>
    </source>
</evidence>
<dbReference type="Proteomes" id="UP000198589">
    <property type="component" value="Unassembled WGS sequence"/>
</dbReference>
<dbReference type="AlphaFoldDB" id="A0A1I2L456"/>
<comment type="subcellular location">
    <subcellularLocation>
        <location evidence="1">Membrane</location>
        <topology evidence="1">Multi-pass membrane protein</topology>
    </subcellularLocation>
</comment>
<feature type="transmembrane region" description="Helical" evidence="5">
    <location>
        <begin position="212"/>
        <end position="235"/>
    </location>
</feature>
<dbReference type="RefSeq" id="WP_217640835.1">
    <property type="nucleotide sequence ID" value="NZ_FOND01000025.1"/>
</dbReference>
<evidence type="ECO:0000313" key="8">
    <source>
        <dbReference type="Proteomes" id="UP000198589"/>
    </source>
</evidence>
<evidence type="ECO:0000256" key="2">
    <source>
        <dbReference type="ARBA" id="ARBA00022692"/>
    </source>
</evidence>